<dbReference type="SUPFAM" id="SSF54593">
    <property type="entry name" value="Glyoxalase/Bleomycin resistance protein/Dihydroxybiphenyl dioxygenase"/>
    <property type="match status" value="1"/>
</dbReference>
<dbReference type="InterPro" id="IPR029068">
    <property type="entry name" value="Glyas_Bleomycin-R_OHBP_Dase"/>
</dbReference>
<proteinExistence type="predicted"/>
<gene>
    <name evidence="2" type="ORF">KGQ19_01150</name>
</gene>
<dbReference type="InterPro" id="IPR004360">
    <property type="entry name" value="Glyas_Fos-R_dOase_dom"/>
</dbReference>
<keyword evidence="3" id="KW-1185">Reference proteome</keyword>
<accession>A0ABS5KK18</accession>
<evidence type="ECO:0000313" key="2">
    <source>
        <dbReference type="EMBL" id="MBS2545466.1"/>
    </source>
</evidence>
<dbReference type="RefSeq" id="WP_212007132.1">
    <property type="nucleotide sequence ID" value="NZ_JAAFYZ010000003.1"/>
</dbReference>
<dbReference type="Gene3D" id="3.10.180.10">
    <property type="entry name" value="2,3-Dihydroxybiphenyl 1,2-Dioxygenase, domain 1"/>
    <property type="match status" value="1"/>
</dbReference>
<sequence length="168" mass="18318">MAIHRLNHAVLHIRDLERSVEFYSNLLGFRVVFRTPNAAFLQAEGSTNDHDLGLFHLGADAGDSEAGVRTVGLFHLAWEVQTLPELKDVKNRLAEAGALVNETDHGTTKSLYAKDPDGLEFEVCWLVPAELLPGIHPEVASPLDIDADIRRFGAQTLSGVGVSTALPR</sequence>
<dbReference type="Proteomes" id="UP000730482">
    <property type="component" value="Unassembled WGS sequence"/>
</dbReference>
<dbReference type="PANTHER" id="PTHR43279:SF1">
    <property type="entry name" value="CATECHOL-2,3-DIOXYGENASE"/>
    <property type="match status" value="1"/>
</dbReference>
<organism evidence="2 3">
    <name type="scientific">Catenulispora pinistramenti</name>
    <dbReference type="NCBI Taxonomy" id="2705254"/>
    <lineage>
        <taxon>Bacteria</taxon>
        <taxon>Bacillati</taxon>
        <taxon>Actinomycetota</taxon>
        <taxon>Actinomycetes</taxon>
        <taxon>Catenulisporales</taxon>
        <taxon>Catenulisporaceae</taxon>
        <taxon>Catenulispora</taxon>
    </lineage>
</organism>
<protein>
    <submittedName>
        <fullName evidence="2">VOC family protein</fullName>
    </submittedName>
</protein>
<evidence type="ECO:0000259" key="1">
    <source>
        <dbReference type="PROSITE" id="PS51819"/>
    </source>
</evidence>
<dbReference type="Pfam" id="PF00903">
    <property type="entry name" value="Glyoxalase"/>
    <property type="match status" value="1"/>
</dbReference>
<comment type="caution">
    <text evidence="2">The sequence shown here is derived from an EMBL/GenBank/DDBJ whole genome shotgun (WGS) entry which is preliminary data.</text>
</comment>
<dbReference type="PROSITE" id="PS51819">
    <property type="entry name" value="VOC"/>
    <property type="match status" value="1"/>
</dbReference>
<dbReference type="InterPro" id="IPR037523">
    <property type="entry name" value="VOC_core"/>
</dbReference>
<name>A0ABS5KK18_9ACTN</name>
<feature type="domain" description="VOC" evidence="1">
    <location>
        <begin position="5"/>
        <end position="126"/>
    </location>
</feature>
<reference evidence="2 3" key="1">
    <citation type="submission" date="2020-02" db="EMBL/GenBank/DDBJ databases">
        <title>Acidophilic actinobacteria isolated from forest soil.</title>
        <authorList>
            <person name="Golinska P."/>
        </authorList>
    </citation>
    <scope>NUCLEOTIDE SEQUENCE [LARGE SCALE GENOMIC DNA]</scope>
    <source>
        <strain evidence="2 3">NL8</strain>
    </source>
</reference>
<dbReference type="PANTHER" id="PTHR43279">
    <property type="entry name" value="CATECHOL-2,3-DIOXYGENASE"/>
    <property type="match status" value="1"/>
</dbReference>
<dbReference type="EMBL" id="JAAFYZ010000003">
    <property type="protein sequence ID" value="MBS2545466.1"/>
    <property type="molecule type" value="Genomic_DNA"/>
</dbReference>
<evidence type="ECO:0000313" key="3">
    <source>
        <dbReference type="Proteomes" id="UP000730482"/>
    </source>
</evidence>